<dbReference type="InterPro" id="IPR011379">
    <property type="entry name" value="MazG-related_GP37"/>
</dbReference>
<dbReference type="SUPFAM" id="SSF101386">
    <property type="entry name" value="all-alpha NTP pyrophosphatases"/>
    <property type="match status" value="1"/>
</dbReference>
<sequence length="101" mass="11128">MTFDEYQKFTQTTAFYPKGAAVGYCALGLAGEAGEVANNVKKIIRDNQNKTAAIVDELGDVLWYIARLADELGVDLSEVVDFNVDKLERRTAERLGQGNLI</sequence>
<name>A0A6J5NQK3_9CAUD</name>
<reference evidence="2" key="1">
    <citation type="submission" date="2020-04" db="EMBL/GenBank/DDBJ databases">
        <authorList>
            <person name="Chiriac C."/>
            <person name="Salcher M."/>
            <person name="Ghai R."/>
            <person name="Kavagutti S V."/>
        </authorList>
    </citation>
    <scope>NUCLEOTIDE SEQUENCE</scope>
</reference>
<dbReference type="InterPro" id="IPR004518">
    <property type="entry name" value="MazG-like_dom"/>
</dbReference>
<organism evidence="2">
    <name type="scientific">uncultured Caudovirales phage</name>
    <dbReference type="NCBI Taxonomy" id="2100421"/>
    <lineage>
        <taxon>Viruses</taxon>
        <taxon>Duplodnaviria</taxon>
        <taxon>Heunggongvirae</taxon>
        <taxon>Uroviricota</taxon>
        <taxon>Caudoviricetes</taxon>
        <taxon>Peduoviridae</taxon>
        <taxon>Maltschvirus</taxon>
        <taxon>Maltschvirus maltsch</taxon>
    </lineage>
</organism>
<protein>
    <submittedName>
        <fullName evidence="2">MazG Predicted pyrophosphatase</fullName>
    </submittedName>
</protein>
<dbReference type="EMBL" id="LR796716">
    <property type="protein sequence ID" value="CAB4161123.1"/>
    <property type="molecule type" value="Genomic_DNA"/>
</dbReference>
<feature type="domain" description="NTP pyrophosphohydrolase MazG-like" evidence="1">
    <location>
        <begin position="28"/>
        <end position="92"/>
    </location>
</feature>
<dbReference type="CDD" id="cd11541">
    <property type="entry name" value="NTP-PPase_u4"/>
    <property type="match status" value="1"/>
</dbReference>
<gene>
    <name evidence="2" type="ORF">UFOVP730_29</name>
</gene>
<dbReference type="Gene3D" id="1.10.287.1080">
    <property type="entry name" value="MazG-like"/>
    <property type="match status" value="1"/>
</dbReference>
<dbReference type="PIRSF" id="PIRSF006639">
    <property type="entry name" value="UCP006639_pph"/>
    <property type="match status" value="1"/>
</dbReference>
<proteinExistence type="predicted"/>
<dbReference type="Pfam" id="PF03819">
    <property type="entry name" value="MazG"/>
    <property type="match status" value="1"/>
</dbReference>
<evidence type="ECO:0000313" key="2">
    <source>
        <dbReference type="EMBL" id="CAB4161123.1"/>
    </source>
</evidence>
<accession>A0A6J5NQK3</accession>
<evidence type="ECO:0000259" key="1">
    <source>
        <dbReference type="Pfam" id="PF03819"/>
    </source>
</evidence>